<dbReference type="Pfam" id="PF00188">
    <property type="entry name" value="CAP"/>
    <property type="match status" value="1"/>
</dbReference>
<evidence type="ECO:0000313" key="3">
    <source>
        <dbReference type="Proteomes" id="UP000582231"/>
    </source>
</evidence>
<feature type="domain" description="SCP" evidence="1">
    <location>
        <begin position="42"/>
        <end position="157"/>
    </location>
</feature>
<organism evidence="2 3">
    <name type="scientific">Nocardioides kongjuensis</name>
    <dbReference type="NCBI Taxonomy" id="349522"/>
    <lineage>
        <taxon>Bacteria</taxon>
        <taxon>Bacillati</taxon>
        <taxon>Actinomycetota</taxon>
        <taxon>Actinomycetes</taxon>
        <taxon>Propionibacteriales</taxon>
        <taxon>Nocardioidaceae</taxon>
        <taxon>Nocardioides</taxon>
    </lineage>
</organism>
<accession>A0A852RH73</accession>
<reference evidence="2 3" key="1">
    <citation type="submission" date="2020-07" db="EMBL/GenBank/DDBJ databases">
        <title>Sequencing the genomes of 1000 actinobacteria strains.</title>
        <authorList>
            <person name="Klenk H.-P."/>
        </authorList>
    </citation>
    <scope>NUCLEOTIDE SEQUENCE [LARGE SCALE GENOMIC DNA]</scope>
    <source>
        <strain evidence="2 3">DSM 19082</strain>
    </source>
</reference>
<dbReference type="PANTHER" id="PTHR31157">
    <property type="entry name" value="SCP DOMAIN-CONTAINING PROTEIN"/>
    <property type="match status" value="1"/>
</dbReference>
<dbReference type="EMBL" id="JACCBF010000001">
    <property type="protein sequence ID" value="NYD32727.1"/>
    <property type="molecule type" value="Genomic_DNA"/>
</dbReference>
<dbReference type="InterPro" id="IPR014044">
    <property type="entry name" value="CAP_dom"/>
</dbReference>
<dbReference type="CDD" id="cd05379">
    <property type="entry name" value="CAP_bacterial"/>
    <property type="match status" value="1"/>
</dbReference>
<dbReference type="PANTHER" id="PTHR31157:SF1">
    <property type="entry name" value="SCP DOMAIN-CONTAINING PROTEIN"/>
    <property type="match status" value="1"/>
</dbReference>
<sequence length="165" mass="17986">MLSAAVLLVVGPSSATPTSSDAADVASHDSSLAPNLEAQVVALVNLHRERAGCQPLQLNKHLRRAARSHSKRMARAGVMAHFLPGEPSLHRRFAQAGYDDWSLLAENVAAGFASPSDVVDAWMNSPTHRHNILNCRLRDMGVGVMANEPRYWWTQDFGRPAHTTS</sequence>
<dbReference type="Proteomes" id="UP000582231">
    <property type="component" value="Unassembled WGS sequence"/>
</dbReference>
<dbReference type="Gene3D" id="3.40.33.10">
    <property type="entry name" value="CAP"/>
    <property type="match status" value="1"/>
</dbReference>
<evidence type="ECO:0000259" key="1">
    <source>
        <dbReference type="Pfam" id="PF00188"/>
    </source>
</evidence>
<name>A0A852RH73_9ACTN</name>
<keyword evidence="3" id="KW-1185">Reference proteome</keyword>
<evidence type="ECO:0000313" key="2">
    <source>
        <dbReference type="EMBL" id="NYD32727.1"/>
    </source>
</evidence>
<comment type="caution">
    <text evidence="2">The sequence shown here is derived from an EMBL/GenBank/DDBJ whole genome shotgun (WGS) entry which is preliminary data.</text>
</comment>
<dbReference type="InterPro" id="IPR035940">
    <property type="entry name" value="CAP_sf"/>
</dbReference>
<proteinExistence type="predicted"/>
<dbReference type="SUPFAM" id="SSF55797">
    <property type="entry name" value="PR-1-like"/>
    <property type="match status" value="1"/>
</dbReference>
<protein>
    <submittedName>
        <fullName evidence="2">Uncharacterized protein YkwD</fullName>
    </submittedName>
</protein>
<gene>
    <name evidence="2" type="ORF">BJ958_004273</name>
</gene>
<dbReference type="AlphaFoldDB" id="A0A852RH73"/>
<dbReference type="RefSeq" id="WP_179728868.1">
    <property type="nucleotide sequence ID" value="NZ_BAABEF010000001.1"/>
</dbReference>